<dbReference type="InterPro" id="IPR013759">
    <property type="entry name" value="Topo_IIA_B_C"/>
</dbReference>
<dbReference type="Gene3D" id="3.40.50.670">
    <property type="match status" value="1"/>
</dbReference>
<evidence type="ECO:0000256" key="8">
    <source>
        <dbReference type="ARBA" id="ARBA00023125"/>
    </source>
</evidence>
<dbReference type="Proteomes" id="UP000183947">
    <property type="component" value="Unassembled WGS sequence"/>
</dbReference>
<name>A0A1M7DY03_9BACT</name>
<dbReference type="InterPro" id="IPR018522">
    <property type="entry name" value="TopoIIA_CS"/>
</dbReference>
<dbReference type="GO" id="GO:0003677">
    <property type="term" value="F:DNA binding"/>
    <property type="evidence" value="ECO:0007669"/>
    <property type="project" value="UniProtKB-KW"/>
</dbReference>
<keyword evidence="4 10" id="KW-0547">Nucleotide-binding</keyword>
<feature type="binding site" evidence="10">
    <location>
        <position position="524"/>
    </location>
    <ligand>
        <name>Mg(2+)</name>
        <dbReference type="ChEBI" id="CHEBI:18420"/>
        <label>2</label>
    </ligand>
</feature>
<dbReference type="SUPFAM" id="SSF55874">
    <property type="entry name" value="ATPase domain of HSP90 chaperone/DNA topoisomerase II/histidine kinase"/>
    <property type="match status" value="1"/>
</dbReference>
<dbReference type="EC" id="5.6.2.2" evidence="10"/>
<feature type="site" description="Interaction with DNA" evidence="10">
    <location>
        <position position="466"/>
    </location>
</feature>
<keyword evidence="10" id="KW-0963">Cytoplasm</keyword>
<dbReference type="GO" id="GO:0046872">
    <property type="term" value="F:metal ion binding"/>
    <property type="evidence" value="ECO:0007669"/>
    <property type="project" value="UniProtKB-KW"/>
</dbReference>
<dbReference type="PROSITE" id="PS00177">
    <property type="entry name" value="TOPOISOMERASE_II"/>
    <property type="match status" value="1"/>
</dbReference>
<dbReference type="GO" id="GO:0005737">
    <property type="term" value="C:cytoplasm"/>
    <property type="evidence" value="ECO:0007669"/>
    <property type="project" value="UniProtKB-SubCell"/>
</dbReference>
<feature type="binding site" evidence="10">
    <location>
        <position position="522"/>
    </location>
    <ligand>
        <name>Mg(2+)</name>
        <dbReference type="ChEBI" id="CHEBI:18420"/>
        <label>1</label>
        <note>catalytic</note>
    </ligand>
</feature>
<feature type="site" description="Interaction with DNA" evidence="10">
    <location>
        <position position="463"/>
    </location>
</feature>
<evidence type="ECO:0000256" key="9">
    <source>
        <dbReference type="ARBA" id="ARBA00023235"/>
    </source>
</evidence>
<dbReference type="FunFam" id="3.30.565.10:FF:000002">
    <property type="entry name" value="DNA gyrase subunit B"/>
    <property type="match status" value="1"/>
</dbReference>
<proteinExistence type="inferred from homology"/>
<dbReference type="GO" id="GO:0005694">
    <property type="term" value="C:chromosome"/>
    <property type="evidence" value="ECO:0007669"/>
    <property type="project" value="InterPro"/>
</dbReference>
<dbReference type="GO" id="GO:0005524">
    <property type="term" value="F:ATP binding"/>
    <property type="evidence" value="ECO:0007669"/>
    <property type="project" value="UniProtKB-UniRule"/>
</dbReference>
<keyword evidence="3 10" id="KW-0479">Metal-binding</keyword>
<dbReference type="AlphaFoldDB" id="A0A1M7DY03"/>
<dbReference type="SUPFAM" id="SSF54211">
    <property type="entry name" value="Ribosomal protein S5 domain 2-like"/>
    <property type="match status" value="1"/>
</dbReference>
<evidence type="ECO:0000256" key="10">
    <source>
        <dbReference type="HAMAP-Rule" id="MF_01898"/>
    </source>
</evidence>
<dbReference type="InterPro" id="IPR014721">
    <property type="entry name" value="Ribsml_uS5_D2-typ_fold_subgr"/>
</dbReference>
<dbReference type="PANTHER" id="PTHR45866:SF1">
    <property type="entry name" value="DNA GYRASE SUBUNIT B, MITOCHONDRIAL"/>
    <property type="match status" value="1"/>
</dbReference>
<sequence>MSETQEIIGASDYSADSIQVLEGLEAVRKRPSMYIGDTGAKGLHHLVWEVVDNSIDEALAGQCDHIEVTIHPGNAISVQDNGRGIPVGINQKFGKSALEIALTVLHAGGKFDKNSYKTSGGLHGVGVSCVNALSTHTHVTVKREGHIYEQEYTIGVPQYDVRQIGDTTERGTRVWFQPDPTIFDETLEYSYERIATRLRELAYLNRGIRIVLTDLRDAAVGTEGEPQRTEFYSEGGVAEYVQYLDSSRTVLMTKPVYVATERGIPVEVAFQYNDSYQEHIFSYVNNINTHEGGTHVAGFRSAITRVLKGYAEKSGEVAKAKVEIQGDDFREGLTAVISVKVAEPKFEGQTKGKLGNSEVSGAVNQVVGEILNQYLEENPKEARVIVEKVILAAKARVAAKKAREMVQRKSVLGSNSLPGKLADCSESDPAICELYLVEGDSAGGTAKQGRNRAFQAILPLRGKILNVEKAQEHRIYENEEIRNMITALGVSFEKKTDEDDGSSSRSLNLDKLRYHKIIIMTDADIDGSHIRTLILTFFFRYMPELIEKGYIYIALPPLYLVKRGKEERYCWTEQDRMTAQEELGRGKPETVNVQRYKGLGEMNAEQLWTTTMQPDTRSLKRVDVDSGVEADHLFSMLMGDEVAPRRDFIEKNAKYAKLDV</sequence>
<dbReference type="InterPro" id="IPR013506">
    <property type="entry name" value="Topo_IIA_bsu_dom2"/>
</dbReference>
<gene>
    <name evidence="10" type="primary">gyrB</name>
    <name evidence="12" type="ORF">SAMN02746009_03468</name>
</gene>
<feature type="domain" description="Toprim" evidence="11">
    <location>
        <begin position="432"/>
        <end position="557"/>
    </location>
</feature>
<comment type="catalytic activity">
    <reaction evidence="1 10">
        <text>ATP-dependent breakage, passage and rejoining of double-stranded DNA.</text>
        <dbReference type="EC" id="5.6.2.2"/>
    </reaction>
</comment>
<dbReference type="InterPro" id="IPR020568">
    <property type="entry name" value="Ribosomal_Su5_D2-typ_SF"/>
</dbReference>
<dbReference type="Pfam" id="PF01751">
    <property type="entry name" value="Toprim"/>
    <property type="match status" value="1"/>
</dbReference>
<dbReference type="InterPro" id="IPR013760">
    <property type="entry name" value="Topo_IIA-like_dom_sf"/>
</dbReference>
<dbReference type="FunFam" id="3.30.230.10:FF:000005">
    <property type="entry name" value="DNA gyrase subunit B"/>
    <property type="match status" value="1"/>
</dbReference>
<dbReference type="GO" id="GO:0006261">
    <property type="term" value="P:DNA-templated DNA replication"/>
    <property type="evidence" value="ECO:0007669"/>
    <property type="project" value="UniProtKB-UniRule"/>
</dbReference>
<dbReference type="Gene3D" id="3.30.565.10">
    <property type="entry name" value="Histidine kinase-like ATPase, C-terminal domain"/>
    <property type="match status" value="1"/>
</dbReference>
<dbReference type="RefSeq" id="WP_073287868.1">
    <property type="nucleotide sequence ID" value="NZ_FRAS01000023.1"/>
</dbReference>
<evidence type="ECO:0000313" key="12">
    <source>
        <dbReference type="EMBL" id="SHL84049.1"/>
    </source>
</evidence>
<evidence type="ECO:0000256" key="5">
    <source>
        <dbReference type="ARBA" id="ARBA00022840"/>
    </source>
</evidence>
<dbReference type="InterPro" id="IPR011557">
    <property type="entry name" value="GyrB"/>
</dbReference>
<dbReference type="CDD" id="cd03366">
    <property type="entry name" value="TOPRIM_TopoIIA_GyrB"/>
    <property type="match status" value="1"/>
</dbReference>
<dbReference type="SUPFAM" id="SSF56719">
    <property type="entry name" value="Type II DNA topoisomerase"/>
    <property type="match status" value="1"/>
</dbReference>
<keyword evidence="13" id="KW-1185">Reference proteome</keyword>
<protein>
    <recommendedName>
        <fullName evidence="10">DNA gyrase subunit B</fullName>
        <ecNumber evidence="10">5.6.2.2</ecNumber>
    </recommendedName>
</protein>
<dbReference type="InterPro" id="IPR002288">
    <property type="entry name" value="DNA_gyrase_B_C"/>
</dbReference>
<dbReference type="Gene3D" id="3.30.230.10">
    <property type="match status" value="1"/>
</dbReference>
<keyword evidence="5 10" id="KW-0067">ATP-binding</keyword>
<keyword evidence="9 10" id="KW-0413">Isomerase</keyword>
<keyword evidence="8" id="KW-0238">DNA-binding</keyword>
<dbReference type="GO" id="GO:0006265">
    <property type="term" value="P:DNA topological change"/>
    <property type="evidence" value="ECO:0007669"/>
    <property type="project" value="UniProtKB-UniRule"/>
</dbReference>
<dbReference type="PANTHER" id="PTHR45866">
    <property type="entry name" value="DNA GYRASE/TOPOISOMERASE SUBUNIT B"/>
    <property type="match status" value="1"/>
</dbReference>
<dbReference type="CDD" id="cd16928">
    <property type="entry name" value="HATPase_GyrB-like"/>
    <property type="match status" value="1"/>
</dbReference>
<comment type="miscellaneous">
    <text evidence="10">Few gyrases are as efficient as E.coli at forming negative supercoils. Not all organisms have 2 type II topoisomerases; in organisms with a single type II topoisomerase this enzyme also has to decatenate newly replicated chromosomes.</text>
</comment>
<keyword evidence="7 10" id="KW-0799">Topoisomerase</keyword>
<evidence type="ECO:0000256" key="4">
    <source>
        <dbReference type="ARBA" id="ARBA00022741"/>
    </source>
</evidence>
<reference evidence="13" key="1">
    <citation type="submission" date="2016-11" db="EMBL/GenBank/DDBJ databases">
        <authorList>
            <person name="Varghese N."/>
            <person name="Submissions S."/>
        </authorList>
    </citation>
    <scope>NUCLEOTIDE SEQUENCE [LARGE SCALE GENOMIC DNA]</scope>
    <source>
        <strain evidence="13">DSM 18569</strain>
    </source>
</reference>
<dbReference type="FunFam" id="3.40.50.670:FF:000002">
    <property type="entry name" value="DNA gyrase subunit B"/>
    <property type="match status" value="1"/>
</dbReference>
<dbReference type="InterPro" id="IPR003594">
    <property type="entry name" value="HATPase_dom"/>
</dbReference>
<dbReference type="NCBIfam" id="NF004189">
    <property type="entry name" value="PRK05644.1"/>
    <property type="match status" value="1"/>
</dbReference>
<dbReference type="InterPro" id="IPR000565">
    <property type="entry name" value="Topo_IIA_B"/>
</dbReference>
<dbReference type="InterPro" id="IPR034160">
    <property type="entry name" value="TOPRIM_GyrB"/>
</dbReference>
<dbReference type="Pfam" id="PF00986">
    <property type="entry name" value="DNA_gyraseB_C"/>
    <property type="match status" value="1"/>
</dbReference>
<dbReference type="SMART" id="SM00387">
    <property type="entry name" value="HATPase_c"/>
    <property type="match status" value="1"/>
</dbReference>
<comment type="subcellular location">
    <subcellularLocation>
        <location evidence="10">Cytoplasm</location>
    </subcellularLocation>
</comment>
<dbReference type="PRINTS" id="PR00418">
    <property type="entry name" value="TPI2FAMILY"/>
</dbReference>
<dbReference type="InterPro" id="IPR001241">
    <property type="entry name" value="Topo_IIA"/>
</dbReference>
<dbReference type="NCBIfam" id="TIGR01059">
    <property type="entry name" value="gyrB"/>
    <property type="match status" value="1"/>
</dbReference>
<evidence type="ECO:0000256" key="6">
    <source>
        <dbReference type="ARBA" id="ARBA00022842"/>
    </source>
</evidence>
<dbReference type="Pfam" id="PF00204">
    <property type="entry name" value="DNA_gyraseB"/>
    <property type="match status" value="1"/>
</dbReference>
<evidence type="ECO:0000313" key="13">
    <source>
        <dbReference type="Proteomes" id="UP000183947"/>
    </source>
</evidence>
<dbReference type="NCBIfam" id="NF011501">
    <property type="entry name" value="PRK14939.1"/>
    <property type="match status" value="1"/>
</dbReference>
<dbReference type="GO" id="GO:0034335">
    <property type="term" value="F:DNA negative supercoiling activity"/>
    <property type="evidence" value="ECO:0007669"/>
    <property type="project" value="UniProtKB-ARBA"/>
</dbReference>
<comment type="similarity">
    <text evidence="2 10">Belongs to the type II topoisomerase GyrB family.</text>
</comment>
<comment type="cofactor">
    <cofactor evidence="10">
        <name>Mg(2+)</name>
        <dbReference type="ChEBI" id="CHEBI:18420"/>
    </cofactor>
    <cofactor evidence="10">
        <name>Mn(2+)</name>
        <dbReference type="ChEBI" id="CHEBI:29035"/>
    </cofactor>
    <cofactor evidence="10">
        <name>Ca(2+)</name>
        <dbReference type="ChEBI" id="CHEBI:29108"/>
    </cofactor>
    <text evidence="10">Binds two Mg(2+) per subunit. The magnesium ions form salt bridges with both the protein and the DNA. Can also accept other divalent metal cations, such as Mn(2+) or Ca(2+).</text>
</comment>
<evidence type="ECO:0000259" key="11">
    <source>
        <dbReference type="PROSITE" id="PS50880"/>
    </source>
</evidence>
<evidence type="ECO:0000256" key="3">
    <source>
        <dbReference type="ARBA" id="ARBA00022723"/>
    </source>
</evidence>
<dbReference type="SMART" id="SM00433">
    <property type="entry name" value="TOP2c"/>
    <property type="match status" value="1"/>
</dbReference>
<accession>A0A1M7DY03</accession>
<dbReference type="PRINTS" id="PR01159">
    <property type="entry name" value="DNAGYRASEB"/>
</dbReference>
<feature type="binding site" evidence="10">
    <location>
        <position position="438"/>
    </location>
    <ligand>
        <name>Mg(2+)</name>
        <dbReference type="ChEBI" id="CHEBI:18420"/>
        <label>1</label>
        <note>catalytic</note>
    </ligand>
</feature>
<dbReference type="Pfam" id="PF02518">
    <property type="entry name" value="HATPase_c"/>
    <property type="match status" value="1"/>
</dbReference>
<evidence type="ECO:0000256" key="7">
    <source>
        <dbReference type="ARBA" id="ARBA00023029"/>
    </source>
</evidence>
<comment type="function">
    <text evidence="10">A type II topoisomerase that negatively supercoils closed circular double-stranded (ds) DNA in an ATP-dependent manner to modulate DNA topology and maintain chromosomes in an underwound state. Negative supercoiling favors strand separation, and DNA replication, transcription, recombination and repair, all of which involve strand separation. Also able to catalyze the interconversion of other topological isomers of dsDNA rings, including catenanes and knotted rings. Type II topoisomerases break and join 2 DNA strands simultaneously in an ATP-dependent manner.</text>
</comment>
<evidence type="ECO:0000256" key="2">
    <source>
        <dbReference type="ARBA" id="ARBA00010708"/>
    </source>
</evidence>
<dbReference type="HAMAP" id="MF_01898">
    <property type="entry name" value="GyrB"/>
    <property type="match status" value="1"/>
</dbReference>
<dbReference type="InterPro" id="IPR006171">
    <property type="entry name" value="TOPRIM_dom"/>
</dbReference>
<dbReference type="PROSITE" id="PS50880">
    <property type="entry name" value="TOPRIM"/>
    <property type="match status" value="1"/>
</dbReference>
<evidence type="ECO:0000256" key="1">
    <source>
        <dbReference type="ARBA" id="ARBA00000185"/>
    </source>
</evidence>
<feature type="binding site" evidence="10">
    <location>
        <position position="522"/>
    </location>
    <ligand>
        <name>Mg(2+)</name>
        <dbReference type="ChEBI" id="CHEBI:18420"/>
        <label>2</label>
    </ligand>
</feature>
<dbReference type="EMBL" id="FRAS01000023">
    <property type="protein sequence ID" value="SHL84049.1"/>
    <property type="molecule type" value="Genomic_DNA"/>
</dbReference>
<dbReference type="STRING" id="1121959.SAMN02746009_03468"/>
<dbReference type="OrthoDB" id="9802808at2"/>
<organism evidence="12 13">
    <name type="scientific">Hymenobacter psychrotolerans DSM 18569</name>
    <dbReference type="NCBI Taxonomy" id="1121959"/>
    <lineage>
        <taxon>Bacteria</taxon>
        <taxon>Pseudomonadati</taxon>
        <taxon>Bacteroidota</taxon>
        <taxon>Cytophagia</taxon>
        <taxon>Cytophagales</taxon>
        <taxon>Hymenobacteraceae</taxon>
        <taxon>Hymenobacter</taxon>
    </lineage>
</organism>
<comment type="subunit">
    <text evidence="10">Heterotetramer, composed of two GyrA and two GyrB chains. In the heterotetramer, GyrA contains the active site tyrosine that forms a transient covalent intermediate with DNA, while GyrB binds cofactors and catalyzes ATP hydrolysis.</text>
</comment>
<dbReference type="InterPro" id="IPR036890">
    <property type="entry name" value="HATPase_C_sf"/>
</dbReference>
<keyword evidence="6 10" id="KW-0460">Magnesium</keyword>
<dbReference type="CDD" id="cd00822">
    <property type="entry name" value="TopoII_Trans_DNA_gyrase"/>
    <property type="match status" value="1"/>
</dbReference>